<reference evidence="2 3" key="1">
    <citation type="submission" date="2016-10" db="EMBL/GenBank/DDBJ databases">
        <authorList>
            <person name="de Groot N.N."/>
        </authorList>
    </citation>
    <scope>NUCLEOTIDE SEQUENCE [LARGE SCALE GENOMIC DNA]</scope>
    <source>
        <strain evidence="2 3">CGMCC 1.9157</strain>
    </source>
</reference>
<gene>
    <name evidence="2" type="ORF">SAMN04488056_12433</name>
</gene>
<keyword evidence="3" id="KW-1185">Reference proteome</keyword>
<evidence type="ECO:0000256" key="1">
    <source>
        <dbReference type="SAM" id="MobiDB-lite"/>
    </source>
</evidence>
<dbReference type="STRING" id="655353.SAMN04488056_12433"/>
<feature type="compositionally biased region" description="Basic and acidic residues" evidence="1">
    <location>
        <begin position="567"/>
        <end position="582"/>
    </location>
</feature>
<evidence type="ECO:0000313" key="2">
    <source>
        <dbReference type="EMBL" id="SFP15057.1"/>
    </source>
</evidence>
<feature type="region of interest" description="Disordered" evidence="1">
    <location>
        <begin position="559"/>
        <end position="593"/>
    </location>
</feature>
<evidence type="ECO:0000313" key="3">
    <source>
        <dbReference type="Proteomes" id="UP000199236"/>
    </source>
</evidence>
<dbReference type="Proteomes" id="UP000199236">
    <property type="component" value="Unassembled WGS sequence"/>
</dbReference>
<dbReference type="AlphaFoldDB" id="A0A1I5N059"/>
<name>A0A1I5N059_9HYPH</name>
<dbReference type="EMBL" id="FOVR01000024">
    <property type="protein sequence ID" value="SFP15057.1"/>
    <property type="molecule type" value="Genomic_DNA"/>
</dbReference>
<proteinExistence type="predicted"/>
<protein>
    <submittedName>
        <fullName evidence="2">Uncharacterized protein</fullName>
    </submittedName>
</protein>
<organism evidence="2 3">
    <name type="scientific">Cohaesibacter marisflavi</name>
    <dbReference type="NCBI Taxonomy" id="655353"/>
    <lineage>
        <taxon>Bacteria</taxon>
        <taxon>Pseudomonadati</taxon>
        <taxon>Pseudomonadota</taxon>
        <taxon>Alphaproteobacteria</taxon>
        <taxon>Hyphomicrobiales</taxon>
        <taxon>Cohaesibacteraceae</taxon>
    </lineage>
</organism>
<sequence length="593" mass="66200">MEPYKLVADSYSCTMKHDFSKGVSSEMVMYAYEGEDGNYYQVTPCTETGNKYQHSKVFYEGGIRLCPVLVDKAAGTATEQYRTQIMVDGKPQYISACVPDAANSTTTIEETTNGCDDPGNWTHDLSAGVSYSQSRFYYDTKLGREYVTGCMSNSTTYPHDVTVTGWKNNDDELYAQQLVSISINVNGTEYPIASNYLMDGTAQISYAYNGFEDTEDPKRAYYETCNLFYPSDRSDVYTRPDGTKYSVPVGDGAAKDQGDKCARMFDGWKNNDEELYAQKLISITLNVDGVEKQIESAYLADGAEKIPYTHDGIEEVEDSSRAYYDVCNLLYPSNKSDIYTRPDGTIYAIPIGDGEVVDKGDKCVRMFDGWKNNDEELYAQKLISITLNADGVEKQIESAYLADGAEKIPYTHDGIEEVEDSSRAYYDGCNLLYPSNKRDIYTRPDGTEYAIPLGDGAVVDKGDKCVRTVETAEVYVKDVITSQKVRTDTPLRGVHVVDSTGQDIAIGTLAVIETNLPTRISSTGSPHCPPVRYNTTYVDMTVTLEHYKAVLTRHRIQYPDGTSDYTSEERGRPYVADVDHRQTQGVCRPNRND</sequence>
<accession>A0A1I5N059</accession>